<comment type="similarity">
    <text evidence="8">Belongs to the peptidase M24A family. Methionine aminopeptidase archaeal type 2 subfamily.</text>
</comment>
<dbReference type="Gene3D" id="1.10.10.10">
    <property type="entry name" value="Winged helix-like DNA-binding domain superfamily/Winged helix DNA-binding domain"/>
    <property type="match status" value="1"/>
</dbReference>
<dbReference type="PRINTS" id="PR00599">
    <property type="entry name" value="MAPEPTIDASE"/>
</dbReference>
<dbReference type="SUPFAM" id="SSF46785">
    <property type="entry name" value="Winged helix' DNA-binding domain"/>
    <property type="match status" value="1"/>
</dbReference>
<feature type="binding site" evidence="8">
    <location>
        <position position="283"/>
    </location>
    <ligand>
        <name>a divalent metal cation</name>
        <dbReference type="ChEBI" id="CHEBI:60240"/>
        <label>1</label>
    </ligand>
</feature>
<comment type="catalytic activity">
    <reaction evidence="1 8 9">
        <text>Release of N-terminal amino acids, preferentially methionine, from peptides and arylamides.</text>
        <dbReference type="EC" id="3.4.11.18"/>
    </reaction>
</comment>
<dbReference type="HOGENOM" id="CLU_015857_7_0_2"/>
<feature type="binding site" evidence="8">
    <location>
        <position position="167"/>
    </location>
    <ligand>
        <name>substrate</name>
    </ligand>
</feature>
<dbReference type="Gene3D" id="3.90.230.10">
    <property type="entry name" value="Creatinase/methionine aminopeptidase superfamily"/>
    <property type="match status" value="1"/>
</dbReference>
<organism evidence="11 12">
    <name type="scientific">Desulfurococcus amylolyticus (strain DSM 18924 / JCM 16383 / VKM B-2413 / 1221n)</name>
    <name type="common">Desulfurococcus kamchatkensis</name>
    <dbReference type="NCBI Taxonomy" id="490899"/>
    <lineage>
        <taxon>Archaea</taxon>
        <taxon>Thermoproteota</taxon>
        <taxon>Thermoprotei</taxon>
        <taxon>Desulfurococcales</taxon>
        <taxon>Desulfurococcaceae</taxon>
        <taxon>Desulfurococcus</taxon>
    </lineage>
</organism>
<dbReference type="InterPro" id="IPR036005">
    <property type="entry name" value="Creatinase/aminopeptidase-like"/>
</dbReference>
<dbReference type="STRING" id="490899.DKAM_1239"/>
<dbReference type="InterPro" id="IPR001714">
    <property type="entry name" value="Pept_M24_MAP"/>
</dbReference>
<evidence type="ECO:0000256" key="3">
    <source>
        <dbReference type="ARBA" id="ARBA00001954"/>
    </source>
</evidence>
<dbReference type="InterPro" id="IPR050247">
    <property type="entry name" value="Met_Aminopeptidase_Type2"/>
</dbReference>
<feature type="binding site" evidence="8">
    <location>
        <position position="99"/>
    </location>
    <ligand>
        <name>a divalent metal cation</name>
        <dbReference type="ChEBI" id="CHEBI:60240"/>
        <label>1</label>
    </ligand>
</feature>
<comment type="cofactor">
    <cofactor evidence="3">
        <name>Fe(2+)</name>
        <dbReference type="ChEBI" id="CHEBI:29033"/>
    </cofactor>
</comment>
<feature type="binding site" evidence="8">
    <location>
        <position position="88"/>
    </location>
    <ligand>
        <name>a divalent metal cation</name>
        <dbReference type="ChEBI" id="CHEBI:60240"/>
        <label>1</label>
    </ligand>
</feature>
<dbReference type="GO" id="GO:0005737">
    <property type="term" value="C:cytoplasm"/>
    <property type="evidence" value="ECO:0007669"/>
    <property type="project" value="TreeGrafter"/>
</dbReference>
<evidence type="ECO:0000256" key="5">
    <source>
        <dbReference type="ARBA" id="ARBA00022670"/>
    </source>
</evidence>
<comment type="subunit">
    <text evidence="8">Monomer.</text>
</comment>
<dbReference type="NCBIfam" id="TIGR00501">
    <property type="entry name" value="met_pdase_II"/>
    <property type="match status" value="1"/>
</dbReference>
<evidence type="ECO:0000313" key="11">
    <source>
        <dbReference type="EMBL" id="ACL11565.1"/>
    </source>
</evidence>
<dbReference type="HAMAP" id="MF_01975">
    <property type="entry name" value="MetAP_2_arc"/>
    <property type="match status" value="1"/>
</dbReference>
<keyword evidence="6 8" id="KW-0479">Metal-binding</keyword>
<keyword evidence="5 8" id="KW-0645">Protease</keyword>
<dbReference type="InterPro" id="IPR000994">
    <property type="entry name" value="Pept_M24"/>
</dbReference>
<feature type="binding site" evidence="8">
    <location>
        <position position="68"/>
    </location>
    <ligand>
        <name>substrate</name>
    </ligand>
</feature>
<evidence type="ECO:0000256" key="9">
    <source>
        <dbReference type="RuleBase" id="RU003653"/>
    </source>
</evidence>
<feature type="binding site" evidence="8">
    <location>
        <position position="192"/>
    </location>
    <ligand>
        <name>a divalent metal cation</name>
        <dbReference type="ChEBI" id="CHEBI:60240"/>
        <label>2</label>
        <note>catalytic</note>
    </ligand>
</feature>
<evidence type="ECO:0000259" key="10">
    <source>
        <dbReference type="Pfam" id="PF00557"/>
    </source>
</evidence>
<dbReference type="EMBL" id="CP001140">
    <property type="protein sequence ID" value="ACL11565.1"/>
    <property type="molecule type" value="Genomic_DNA"/>
</dbReference>
<dbReference type="EC" id="3.4.11.18" evidence="8 9"/>
<dbReference type="InterPro" id="IPR028595">
    <property type="entry name" value="MetAP_archaeal"/>
</dbReference>
<evidence type="ECO:0000256" key="8">
    <source>
        <dbReference type="HAMAP-Rule" id="MF_01975"/>
    </source>
</evidence>
<dbReference type="InterPro" id="IPR036390">
    <property type="entry name" value="WH_DNA-bd_sf"/>
</dbReference>
<dbReference type="SUPFAM" id="SSF55920">
    <property type="entry name" value="Creatinase/aminopeptidase"/>
    <property type="match status" value="1"/>
</dbReference>
<keyword evidence="4 8" id="KW-0031">Aminopeptidase</keyword>
<dbReference type="eggNOG" id="arCOG01001">
    <property type="taxonomic scope" value="Archaea"/>
</dbReference>
<keyword evidence="7 8" id="KW-0378">Hydrolase</keyword>
<dbReference type="PANTHER" id="PTHR45777">
    <property type="entry name" value="METHIONINE AMINOPEPTIDASE 2"/>
    <property type="match status" value="1"/>
</dbReference>
<dbReference type="GO" id="GO:0070006">
    <property type="term" value="F:metalloaminopeptidase activity"/>
    <property type="evidence" value="ECO:0007669"/>
    <property type="project" value="UniProtKB-UniRule"/>
</dbReference>
<comment type="cofactor">
    <cofactor evidence="2">
        <name>Mn(2+)</name>
        <dbReference type="ChEBI" id="CHEBI:29035"/>
    </cofactor>
</comment>
<evidence type="ECO:0000256" key="1">
    <source>
        <dbReference type="ARBA" id="ARBA00000294"/>
    </source>
</evidence>
<dbReference type="GO" id="GO:0006508">
    <property type="term" value="P:proteolysis"/>
    <property type="evidence" value="ECO:0007669"/>
    <property type="project" value="UniProtKB-KW"/>
</dbReference>
<evidence type="ECO:0000256" key="2">
    <source>
        <dbReference type="ARBA" id="ARBA00001936"/>
    </source>
</evidence>
<sequence length="298" mass="33216">MVMLTDEAVEMLRRAGWIARAVREEAVKLVKPGMSFLEIAEHVENRIRELGGEPAFPVNIGVNQVAAHYTPVPGDTGRIPDGSVVKIDIGVHVKGYIADTAATVSFNPAYEGLVEASRLALERVVEAVRPGIKANEIGRIIMETIKSMGFNPVRNLSGHSIDQYMIHSGLSIPNYDDFFSGWRLGPGVYAVEPFASTGVGLVEEGKQVTIYSLKKRKSRLPQSVMEVYEKIMDERKTLPFAERWLLKYSGNTRSIIYYMSKAGLLHEYPVLLEKSNGIVSQFEHTFIILHREVIVTTI</sequence>
<protein>
    <recommendedName>
        <fullName evidence="8 9">Methionine aminopeptidase</fullName>
        <shortName evidence="8">MAP</shortName>
        <shortName evidence="8">MetAP</shortName>
        <ecNumber evidence="8 9">3.4.11.18</ecNumber>
    </recommendedName>
    <alternativeName>
        <fullName evidence="8">Peptidase M</fullName>
    </alternativeName>
</protein>
<dbReference type="GO" id="GO:0046872">
    <property type="term" value="F:metal ion binding"/>
    <property type="evidence" value="ECO:0007669"/>
    <property type="project" value="UniProtKB-UniRule"/>
</dbReference>
<dbReference type="Pfam" id="PF00557">
    <property type="entry name" value="Peptidase_M24"/>
    <property type="match status" value="1"/>
</dbReference>
<feature type="binding site" evidence="8">
    <location>
        <position position="159"/>
    </location>
    <ligand>
        <name>a divalent metal cation</name>
        <dbReference type="ChEBI" id="CHEBI:60240"/>
        <label>2</label>
        <note>catalytic</note>
    </ligand>
</feature>
<accession>B8D634</accession>
<feature type="domain" description="Peptidase M24" evidence="10">
    <location>
        <begin position="10"/>
        <end position="200"/>
    </location>
</feature>
<proteinExistence type="inferred from homology"/>
<dbReference type="Proteomes" id="UP000006903">
    <property type="component" value="Chromosome"/>
</dbReference>
<dbReference type="AlphaFoldDB" id="B8D634"/>
<gene>
    <name evidence="8" type="primary">map</name>
    <name evidence="11" type="ordered locus">DKAM_1239</name>
</gene>
<dbReference type="GO" id="GO:0004239">
    <property type="term" value="F:initiator methionyl aminopeptidase activity"/>
    <property type="evidence" value="ECO:0007669"/>
    <property type="project" value="UniProtKB-UniRule"/>
</dbReference>
<feature type="binding site" evidence="8">
    <location>
        <position position="283"/>
    </location>
    <ligand>
        <name>a divalent metal cation</name>
        <dbReference type="ChEBI" id="CHEBI:60240"/>
        <label>2</label>
        <note>catalytic</note>
    </ligand>
</feature>
<name>B8D634_DESA1</name>
<reference evidence="11 12" key="1">
    <citation type="journal article" date="2009" name="J. Bacteriol.">
        <title>Complete genome sequence of the anaerobic, protein-degrading hyperthermophilic crenarchaeon Desulfurococcus kamchatkensis.</title>
        <authorList>
            <person name="Ravin N.V."/>
            <person name="Mardanov A.V."/>
            <person name="Beletsky A.V."/>
            <person name="Kublanov I.V."/>
            <person name="Kolganova T.V."/>
            <person name="Lebedinsky A.V."/>
            <person name="Chernyh N.A."/>
            <person name="Bonch-Osmolovskaya E.A."/>
            <person name="Skryabin K.G."/>
        </authorList>
    </citation>
    <scope>NUCLEOTIDE SEQUENCE [LARGE SCALE GENOMIC DNA]</scope>
    <source>
        <strain evidence="12">DSM 18924 / JCM 16383 / VKM B-2413 / 1221n</strain>
    </source>
</reference>
<evidence type="ECO:0000256" key="4">
    <source>
        <dbReference type="ARBA" id="ARBA00022438"/>
    </source>
</evidence>
<comment type="cofactor">
    <cofactor evidence="8">
        <name>Co(2+)</name>
        <dbReference type="ChEBI" id="CHEBI:48828"/>
    </cofactor>
    <cofactor evidence="8">
        <name>Zn(2+)</name>
        <dbReference type="ChEBI" id="CHEBI:29105"/>
    </cofactor>
    <cofactor evidence="8">
        <name>Mn(2+)</name>
        <dbReference type="ChEBI" id="CHEBI:29035"/>
    </cofactor>
    <cofactor evidence="8">
        <name>Fe(2+)</name>
        <dbReference type="ChEBI" id="CHEBI:29033"/>
    </cofactor>
    <text evidence="8">Binds 2 divalent metal cations per subunit. Has a high-affinity and a low affinity metal-binding site. The true nature of the physiological cofactor is under debate. The enzyme is active with cobalt, zinc, manganese or divalent iron ions. Most likely, methionine aminopeptidases function as mononuclear Fe(2+)-metalloproteases under physiological conditions, and the catalytically relevant metal-binding site has been assigned to the histidine-containing high-affinity site.</text>
</comment>
<dbReference type="CDD" id="cd01088">
    <property type="entry name" value="MetAP2"/>
    <property type="match status" value="1"/>
</dbReference>
<dbReference type="KEGG" id="dka:DKAM_1239"/>
<dbReference type="PANTHER" id="PTHR45777:SF2">
    <property type="entry name" value="METHIONINE AMINOPEPTIDASE 2"/>
    <property type="match status" value="1"/>
</dbReference>
<dbReference type="InterPro" id="IPR002468">
    <property type="entry name" value="Pept_M24A_MAP2"/>
</dbReference>
<feature type="binding site" evidence="8">
    <location>
        <position position="99"/>
    </location>
    <ligand>
        <name>a divalent metal cation</name>
        <dbReference type="ChEBI" id="CHEBI:60240"/>
        <label>2</label>
        <note>catalytic</note>
    </ligand>
</feature>
<dbReference type="InterPro" id="IPR036388">
    <property type="entry name" value="WH-like_DNA-bd_sf"/>
</dbReference>
<evidence type="ECO:0000256" key="7">
    <source>
        <dbReference type="ARBA" id="ARBA00022801"/>
    </source>
</evidence>
<evidence type="ECO:0000313" key="12">
    <source>
        <dbReference type="Proteomes" id="UP000006903"/>
    </source>
</evidence>
<evidence type="ECO:0000256" key="6">
    <source>
        <dbReference type="ARBA" id="ARBA00022723"/>
    </source>
</evidence>
<comment type="function">
    <text evidence="8 9">Removes the N-terminal methionine from nascent proteins. The N-terminal methionine is often cleaved when the second residue in the primary sequence is small and uncharged (Met-Ala-, Cys, Gly, Pro, Ser, Thr, or Val).</text>
</comment>